<dbReference type="Proteomes" id="UP001168821">
    <property type="component" value="Unassembled WGS sequence"/>
</dbReference>
<evidence type="ECO:0000313" key="10">
    <source>
        <dbReference type="Proteomes" id="UP001168821"/>
    </source>
</evidence>
<keyword evidence="7 8" id="KW-0807">Transducer</keyword>
<dbReference type="GO" id="GO:0043025">
    <property type="term" value="C:neuronal cell body"/>
    <property type="evidence" value="ECO:0007669"/>
    <property type="project" value="TreeGrafter"/>
</dbReference>
<gene>
    <name evidence="9" type="ORF">Zmor_018305</name>
</gene>
<comment type="function">
    <text evidence="8">Gustatory receptor which mediates acceptance or avoidance behavior, depending on its substrates.</text>
</comment>
<feature type="transmembrane region" description="Helical" evidence="8">
    <location>
        <begin position="73"/>
        <end position="93"/>
    </location>
</feature>
<evidence type="ECO:0000256" key="1">
    <source>
        <dbReference type="ARBA" id="ARBA00004651"/>
    </source>
</evidence>
<feature type="transmembrane region" description="Helical" evidence="8">
    <location>
        <begin position="258"/>
        <end position="282"/>
    </location>
</feature>
<evidence type="ECO:0000256" key="7">
    <source>
        <dbReference type="ARBA" id="ARBA00023224"/>
    </source>
</evidence>
<evidence type="ECO:0000256" key="5">
    <source>
        <dbReference type="ARBA" id="ARBA00023136"/>
    </source>
</evidence>
<comment type="subcellular location">
    <subcellularLocation>
        <location evidence="1 8">Cell membrane</location>
        <topology evidence="1 8">Multi-pass membrane protein</topology>
    </subcellularLocation>
</comment>
<dbReference type="PANTHER" id="PTHR21143">
    <property type="entry name" value="INVERTEBRATE GUSTATORY RECEPTOR"/>
    <property type="match status" value="1"/>
</dbReference>
<dbReference type="Pfam" id="PF08395">
    <property type="entry name" value="7tm_7"/>
    <property type="match status" value="1"/>
</dbReference>
<name>A0AA38MDD7_9CUCU</name>
<proteinExistence type="inferred from homology"/>
<feature type="transmembrane region" description="Helical" evidence="8">
    <location>
        <begin position="114"/>
        <end position="137"/>
    </location>
</feature>
<evidence type="ECO:0000313" key="9">
    <source>
        <dbReference type="EMBL" id="KAJ3652328.1"/>
    </source>
</evidence>
<keyword evidence="5 8" id="KW-0472">Membrane</keyword>
<dbReference type="GO" id="GO:0050909">
    <property type="term" value="P:sensory perception of taste"/>
    <property type="evidence" value="ECO:0007669"/>
    <property type="project" value="InterPro"/>
</dbReference>
<sequence length="355" mass="41694">MGSPLLKIILQTGRLFAISPAIEETNLQTQISKLYSLSIFTTLTAILIFSVSTKVYNIKLGILHLIVTHLNQLIIHAFTFLVMIVLNVWKRNLWLDFLKTISKQEVQHGKKVRYYFGFFLVQGLYWVQALYYGYVRITTLKNWYFVLTLALFLYEQYLPYYFAAFLYVVIRMFLKRYQEFNKVLLAMGNKNAISLQFVKSLEREIVVLKKTVDNFSDMFGWPVVFMVISTTVSILYTIELMYYPEEDEFTNNNPVRSAWSITYVATKVIYTINLLLMCDYVVQEGKRTVLLTYDLRWRLRNTSNQDRQELYEFTKVVSKNVPIFTAAGLFELGRPMVFQVAGIVFTYSIILIQFH</sequence>
<organism evidence="9 10">
    <name type="scientific">Zophobas morio</name>
    <dbReference type="NCBI Taxonomy" id="2755281"/>
    <lineage>
        <taxon>Eukaryota</taxon>
        <taxon>Metazoa</taxon>
        <taxon>Ecdysozoa</taxon>
        <taxon>Arthropoda</taxon>
        <taxon>Hexapoda</taxon>
        <taxon>Insecta</taxon>
        <taxon>Pterygota</taxon>
        <taxon>Neoptera</taxon>
        <taxon>Endopterygota</taxon>
        <taxon>Coleoptera</taxon>
        <taxon>Polyphaga</taxon>
        <taxon>Cucujiformia</taxon>
        <taxon>Tenebrionidae</taxon>
        <taxon>Zophobas</taxon>
    </lineage>
</organism>
<keyword evidence="4 8" id="KW-1133">Transmembrane helix</keyword>
<evidence type="ECO:0000256" key="8">
    <source>
        <dbReference type="RuleBase" id="RU363108"/>
    </source>
</evidence>
<evidence type="ECO:0000256" key="3">
    <source>
        <dbReference type="ARBA" id="ARBA00022692"/>
    </source>
</evidence>
<dbReference type="GO" id="GO:0005886">
    <property type="term" value="C:plasma membrane"/>
    <property type="evidence" value="ECO:0007669"/>
    <property type="project" value="UniProtKB-SubCell"/>
</dbReference>
<feature type="transmembrane region" description="Helical" evidence="8">
    <location>
        <begin position="34"/>
        <end position="53"/>
    </location>
</feature>
<dbReference type="InterPro" id="IPR013604">
    <property type="entry name" value="7TM_chemorcpt"/>
</dbReference>
<reference evidence="9" key="1">
    <citation type="journal article" date="2023" name="G3 (Bethesda)">
        <title>Whole genome assemblies of Zophobas morio and Tenebrio molitor.</title>
        <authorList>
            <person name="Kaur S."/>
            <person name="Stinson S.A."/>
            <person name="diCenzo G.C."/>
        </authorList>
    </citation>
    <scope>NUCLEOTIDE SEQUENCE</scope>
    <source>
        <strain evidence="9">QUZm001</strain>
    </source>
</reference>
<dbReference type="GO" id="GO:0007165">
    <property type="term" value="P:signal transduction"/>
    <property type="evidence" value="ECO:0007669"/>
    <property type="project" value="UniProtKB-KW"/>
</dbReference>
<evidence type="ECO:0000256" key="2">
    <source>
        <dbReference type="ARBA" id="ARBA00022475"/>
    </source>
</evidence>
<comment type="caution">
    <text evidence="9">The sequence shown here is derived from an EMBL/GenBank/DDBJ whole genome shotgun (WGS) entry which is preliminary data.</text>
</comment>
<evidence type="ECO:0000256" key="6">
    <source>
        <dbReference type="ARBA" id="ARBA00023170"/>
    </source>
</evidence>
<evidence type="ECO:0000256" key="4">
    <source>
        <dbReference type="ARBA" id="ARBA00022989"/>
    </source>
</evidence>
<dbReference type="GO" id="GO:0030425">
    <property type="term" value="C:dendrite"/>
    <property type="evidence" value="ECO:0007669"/>
    <property type="project" value="TreeGrafter"/>
</dbReference>
<feature type="transmembrane region" description="Helical" evidence="8">
    <location>
        <begin position="157"/>
        <end position="174"/>
    </location>
</feature>
<accession>A0AA38MDD7</accession>
<keyword evidence="2 8" id="KW-1003">Cell membrane</keyword>
<dbReference type="GO" id="GO:0007635">
    <property type="term" value="P:chemosensory behavior"/>
    <property type="evidence" value="ECO:0007669"/>
    <property type="project" value="TreeGrafter"/>
</dbReference>
<keyword evidence="6 8" id="KW-0675">Receptor</keyword>
<comment type="similarity">
    <text evidence="8">Belongs to the insect chemoreceptor superfamily. Gustatory receptor (GR) family.</text>
</comment>
<dbReference type="EMBL" id="JALNTZ010000005">
    <property type="protein sequence ID" value="KAJ3652328.1"/>
    <property type="molecule type" value="Genomic_DNA"/>
</dbReference>
<dbReference type="AlphaFoldDB" id="A0AA38MDD7"/>
<dbReference type="GO" id="GO:0008049">
    <property type="term" value="P:male courtship behavior"/>
    <property type="evidence" value="ECO:0007669"/>
    <property type="project" value="TreeGrafter"/>
</dbReference>
<dbReference type="PANTHER" id="PTHR21143:SF104">
    <property type="entry name" value="GUSTATORY RECEPTOR 8A-RELATED"/>
    <property type="match status" value="1"/>
</dbReference>
<dbReference type="GO" id="GO:0030424">
    <property type="term" value="C:axon"/>
    <property type="evidence" value="ECO:0007669"/>
    <property type="project" value="TreeGrafter"/>
</dbReference>
<feature type="transmembrane region" description="Helical" evidence="8">
    <location>
        <begin position="336"/>
        <end position="354"/>
    </location>
</feature>
<protein>
    <recommendedName>
        <fullName evidence="8">Gustatory receptor</fullName>
    </recommendedName>
</protein>
<feature type="transmembrane region" description="Helical" evidence="8">
    <location>
        <begin position="219"/>
        <end position="238"/>
    </location>
</feature>
<keyword evidence="3 8" id="KW-0812">Transmembrane</keyword>
<keyword evidence="10" id="KW-1185">Reference proteome</keyword>